<sequence>MPQVKVADKVDKDKIAQFVTTIKNAEQQVGEHIIGALQHEDTVAVITTVMMGPDGEQRVVSAALNPLRLQQVQEILEAAAVEREEEEPCVGFHCLVKAKPPQS</sequence>
<dbReference type="EMBL" id="CP036526">
    <property type="protein sequence ID" value="QDT08355.1"/>
    <property type="molecule type" value="Genomic_DNA"/>
</dbReference>
<evidence type="ECO:0000313" key="2">
    <source>
        <dbReference type="Proteomes" id="UP000319817"/>
    </source>
</evidence>
<proteinExistence type="predicted"/>
<accession>A0A517NMJ5</accession>
<name>A0A517NMJ5_9BACT</name>
<keyword evidence="2" id="KW-1185">Reference proteome</keyword>
<evidence type="ECO:0000313" key="1">
    <source>
        <dbReference type="EMBL" id="QDT08355.1"/>
    </source>
</evidence>
<protein>
    <submittedName>
        <fullName evidence="1">Uncharacterized protein</fullName>
    </submittedName>
</protein>
<dbReference type="AlphaFoldDB" id="A0A517NMJ5"/>
<dbReference type="RefSeq" id="WP_419189545.1">
    <property type="nucleotide sequence ID" value="NZ_CP036526.1"/>
</dbReference>
<reference evidence="1 2" key="1">
    <citation type="submission" date="2019-02" db="EMBL/GenBank/DDBJ databases">
        <title>Deep-cultivation of Planctomycetes and their phenomic and genomic characterization uncovers novel biology.</title>
        <authorList>
            <person name="Wiegand S."/>
            <person name="Jogler M."/>
            <person name="Boedeker C."/>
            <person name="Pinto D."/>
            <person name="Vollmers J."/>
            <person name="Rivas-Marin E."/>
            <person name="Kohn T."/>
            <person name="Peeters S.H."/>
            <person name="Heuer A."/>
            <person name="Rast P."/>
            <person name="Oberbeckmann S."/>
            <person name="Bunk B."/>
            <person name="Jeske O."/>
            <person name="Meyerdierks A."/>
            <person name="Storesund J.E."/>
            <person name="Kallscheuer N."/>
            <person name="Luecker S."/>
            <person name="Lage O.M."/>
            <person name="Pohl T."/>
            <person name="Merkel B.J."/>
            <person name="Hornburger P."/>
            <person name="Mueller R.-W."/>
            <person name="Bruemmer F."/>
            <person name="Labrenz M."/>
            <person name="Spormann A.M."/>
            <person name="Op den Camp H."/>
            <person name="Overmann J."/>
            <person name="Amann R."/>
            <person name="Jetten M.S.M."/>
            <person name="Mascher T."/>
            <person name="Medema M.H."/>
            <person name="Devos D.P."/>
            <person name="Kaster A.-K."/>
            <person name="Ovreas L."/>
            <person name="Rohde M."/>
            <person name="Galperin M.Y."/>
            <person name="Jogler C."/>
        </authorList>
    </citation>
    <scope>NUCLEOTIDE SEQUENCE [LARGE SCALE GENOMIC DNA]</scope>
    <source>
        <strain evidence="1 2">K23_9</strain>
    </source>
</reference>
<organism evidence="1 2">
    <name type="scientific">Stieleria marina</name>
    <dbReference type="NCBI Taxonomy" id="1930275"/>
    <lineage>
        <taxon>Bacteria</taxon>
        <taxon>Pseudomonadati</taxon>
        <taxon>Planctomycetota</taxon>
        <taxon>Planctomycetia</taxon>
        <taxon>Pirellulales</taxon>
        <taxon>Pirellulaceae</taxon>
        <taxon>Stieleria</taxon>
    </lineage>
</organism>
<gene>
    <name evidence="1" type="ORF">K239x_02930</name>
</gene>
<dbReference type="Proteomes" id="UP000319817">
    <property type="component" value="Chromosome"/>
</dbReference>